<dbReference type="RefSeq" id="WP_117976205.1">
    <property type="nucleotide sequence ID" value="NZ_QRST01000003.1"/>
</dbReference>
<dbReference type="EMBL" id="QRST01000003">
    <property type="protein sequence ID" value="RGQ07519.1"/>
    <property type="molecule type" value="Genomic_DNA"/>
</dbReference>
<organism evidence="10 11">
    <name type="scientific">Megamonas rupellensis</name>
    <dbReference type="NCBI Taxonomy" id="491921"/>
    <lineage>
        <taxon>Bacteria</taxon>
        <taxon>Bacillati</taxon>
        <taxon>Bacillota</taxon>
        <taxon>Negativicutes</taxon>
        <taxon>Selenomonadales</taxon>
        <taxon>Selenomonadaceae</taxon>
        <taxon>Megamonas</taxon>
    </lineage>
</organism>
<feature type="transmembrane region" description="Helical" evidence="9">
    <location>
        <begin position="12"/>
        <end position="31"/>
    </location>
</feature>
<evidence type="ECO:0000256" key="4">
    <source>
        <dbReference type="ARBA" id="ARBA00022692"/>
    </source>
</evidence>
<dbReference type="Proteomes" id="UP000284662">
    <property type="component" value="Unassembled WGS sequence"/>
</dbReference>
<evidence type="ECO:0000313" key="11">
    <source>
        <dbReference type="Proteomes" id="UP000284662"/>
    </source>
</evidence>
<comment type="subcellular location">
    <subcellularLocation>
        <location evidence="1">Cell membrane</location>
        <topology evidence="1">Multi-pass membrane protein</topology>
    </subcellularLocation>
</comment>
<evidence type="ECO:0000313" key="10">
    <source>
        <dbReference type="EMBL" id="RGQ07519.1"/>
    </source>
</evidence>
<gene>
    <name evidence="10" type="primary">urtB</name>
    <name evidence="10" type="ORF">DWZ11_02965</name>
</gene>
<evidence type="ECO:0000256" key="1">
    <source>
        <dbReference type="ARBA" id="ARBA00004651"/>
    </source>
</evidence>
<dbReference type="InterPro" id="IPR017779">
    <property type="entry name" value="ABC_UrtB_bac"/>
</dbReference>
<dbReference type="CDD" id="cd06582">
    <property type="entry name" value="TM_PBP1_LivH_like"/>
    <property type="match status" value="1"/>
</dbReference>
<feature type="transmembrane region" description="Helical" evidence="9">
    <location>
        <begin position="38"/>
        <end position="57"/>
    </location>
</feature>
<dbReference type="GO" id="GO:0022857">
    <property type="term" value="F:transmembrane transporter activity"/>
    <property type="evidence" value="ECO:0007669"/>
    <property type="project" value="InterPro"/>
</dbReference>
<dbReference type="GO" id="GO:0005886">
    <property type="term" value="C:plasma membrane"/>
    <property type="evidence" value="ECO:0007669"/>
    <property type="project" value="UniProtKB-SubCell"/>
</dbReference>
<feature type="transmembrane region" description="Helical" evidence="9">
    <location>
        <begin position="234"/>
        <end position="258"/>
    </location>
</feature>
<evidence type="ECO:0000256" key="9">
    <source>
        <dbReference type="SAM" id="Phobius"/>
    </source>
</evidence>
<proteinExistence type="inferred from homology"/>
<dbReference type="PANTHER" id="PTHR11795">
    <property type="entry name" value="BRANCHED-CHAIN AMINO ACID TRANSPORT SYSTEM PERMEASE PROTEIN LIVH"/>
    <property type="match status" value="1"/>
</dbReference>
<keyword evidence="4 9" id="KW-0812">Transmembrane</keyword>
<dbReference type="InterPro" id="IPR001851">
    <property type="entry name" value="ABC_transp_permease"/>
</dbReference>
<evidence type="ECO:0000256" key="7">
    <source>
        <dbReference type="ARBA" id="ARBA00023136"/>
    </source>
</evidence>
<feature type="transmembrane region" description="Helical" evidence="9">
    <location>
        <begin position="265"/>
        <end position="286"/>
    </location>
</feature>
<dbReference type="NCBIfam" id="TIGR03409">
    <property type="entry name" value="urea_trans_UrtB"/>
    <property type="match status" value="1"/>
</dbReference>
<feature type="transmembrane region" description="Helical" evidence="9">
    <location>
        <begin position="199"/>
        <end position="222"/>
    </location>
</feature>
<dbReference type="GO" id="GO:0006865">
    <property type="term" value="P:amino acid transport"/>
    <property type="evidence" value="ECO:0007669"/>
    <property type="project" value="UniProtKB-KW"/>
</dbReference>
<dbReference type="Pfam" id="PF02653">
    <property type="entry name" value="BPD_transp_2"/>
    <property type="match status" value="1"/>
</dbReference>
<reference evidence="10 11" key="1">
    <citation type="submission" date="2018-08" db="EMBL/GenBank/DDBJ databases">
        <title>A genome reference for cultivated species of the human gut microbiota.</title>
        <authorList>
            <person name="Zou Y."/>
            <person name="Xue W."/>
            <person name="Luo G."/>
        </authorList>
    </citation>
    <scope>NUCLEOTIDE SEQUENCE [LARGE SCALE GENOMIC DNA]</scope>
    <source>
        <strain evidence="10 11">AF29-2</strain>
    </source>
</reference>
<protein>
    <submittedName>
        <fullName evidence="10">Urea ABC transporter permease subunit UrtB</fullName>
    </submittedName>
</protein>
<keyword evidence="5" id="KW-0029">Amino-acid transport</keyword>
<keyword evidence="7 9" id="KW-0472">Membrane</keyword>
<evidence type="ECO:0000256" key="6">
    <source>
        <dbReference type="ARBA" id="ARBA00022989"/>
    </source>
</evidence>
<sequence>METYILQIFNGISVSSIFILAALGLAITFGLMKIINMAHGEFIMIGAYTTYLIQNLFSDYLPESVFDVYYFVAIPCSFLVAGIIGYLLERTVICHLYGRSLDSILATWGVSLFLQQLARSIFGAPNVDVKAPNILNGSLVLFNMQFPYKRLFIIALVIFAIACIYVLLFKTHYGRKIRAVMQNRTMAASLGINTRRIDAYTFAFGSGIAGIAGTALSLLGSIGPTLGTNYIVDTFMVVVLGGVGTLIGTISGGFIIGMSNTTFEFFTDASLGKVIVFTLVILFLQWRPKGLFSIKSRALDED</sequence>
<evidence type="ECO:0000256" key="8">
    <source>
        <dbReference type="ARBA" id="ARBA00037998"/>
    </source>
</evidence>
<dbReference type="AlphaFoldDB" id="A0A411ZXK0"/>
<evidence type="ECO:0000256" key="5">
    <source>
        <dbReference type="ARBA" id="ARBA00022970"/>
    </source>
</evidence>
<keyword evidence="6 9" id="KW-1133">Transmembrane helix</keyword>
<accession>A0A411ZXK0</accession>
<keyword evidence="3" id="KW-1003">Cell membrane</keyword>
<name>A0A411ZXK0_9FIRM</name>
<feature type="transmembrane region" description="Helical" evidence="9">
    <location>
        <begin position="151"/>
        <end position="169"/>
    </location>
</feature>
<comment type="similarity">
    <text evidence="8">Belongs to the binding-protein-dependent transport system permease family. LivHM subfamily.</text>
</comment>
<dbReference type="InterPro" id="IPR052157">
    <property type="entry name" value="BCAA_transport_permease"/>
</dbReference>
<keyword evidence="2" id="KW-0813">Transport</keyword>
<feature type="transmembrane region" description="Helical" evidence="9">
    <location>
        <begin position="100"/>
        <end position="118"/>
    </location>
</feature>
<comment type="caution">
    <text evidence="10">The sequence shown here is derived from an EMBL/GenBank/DDBJ whole genome shotgun (WGS) entry which is preliminary data.</text>
</comment>
<evidence type="ECO:0000256" key="3">
    <source>
        <dbReference type="ARBA" id="ARBA00022475"/>
    </source>
</evidence>
<dbReference type="PANTHER" id="PTHR11795:SF447">
    <property type="entry name" value="ABC TRANSPORTER PERMEASE PROTEIN"/>
    <property type="match status" value="1"/>
</dbReference>
<feature type="transmembrane region" description="Helical" evidence="9">
    <location>
        <begin position="69"/>
        <end position="88"/>
    </location>
</feature>
<evidence type="ECO:0000256" key="2">
    <source>
        <dbReference type="ARBA" id="ARBA00022448"/>
    </source>
</evidence>